<dbReference type="Proteomes" id="UP001596116">
    <property type="component" value="Unassembled WGS sequence"/>
</dbReference>
<dbReference type="InterPro" id="IPR029063">
    <property type="entry name" value="SAM-dependent_MTases_sf"/>
</dbReference>
<proteinExistence type="predicted"/>
<keyword evidence="1 5" id="KW-0489">Methyltransferase</keyword>
<evidence type="ECO:0000313" key="5">
    <source>
        <dbReference type="EMBL" id="MFC6035277.1"/>
    </source>
</evidence>
<comment type="caution">
    <text evidence="5">The sequence shown here is derived from an EMBL/GenBank/DDBJ whole genome shotgun (WGS) entry which is preliminary data.</text>
</comment>
<evidence type="ECO:0000256" key="2">
    <source>
        <dbReference type="ARBA" id="ARBA00022679"/>
    </source>
</evidence>
<dbReference type="GO" id="GO:0032259">
    <property type="term" value="P:methylation"/>
    <property type="evidence" value="ECO:0007669"/>
    <property type="project" value="UniProtKB-KW"/>
</dbReference>
<reference evidence="5 6" key="1">
    <citation type="submission" date="2024-09" db="EMBL/GenBank/DDBJ databases">
        <authorList>
            <person name="Zhang Z.-H."/>
        </authorList>
    </citation>
    <scope>NUCLEOTIDE SEQUENCE [LARGE SCALE GENOMIC DNA]</scope>
    <source>
        <strain evidence="5 6">HHTR114</strain>
    </source>
</reference>
<dbReference type="CDD" id="cd02440">
    <property type="entry name" value="AdoMet_MTases"/>
    <property type="match status" value="1"/>
</dbReference>
<keyword evidence="3" id="KW-0949">S-adenosyl-L-methionine</keyword>
<keyword evidence="2 5" id="KW-0808">Transferase</keyword>
<sequence length="265" mass="29232">MSALKNALRNALYRMGLIQLYFRAVEWRLSRGREAPPATDDHGVPIPPLNLMALTVAYADWKAFLKTGEATSRALESHAAAAGLPLSGAKRILDFGCGAGRVIRHLPRMTEAELFGVDYNDSLLSWCAANLPGRYLRNGLTPPLDFADGSFDIVYALSVFTHLRKATQRDWLTEYARVIRPGGLALLSFHEETQPGFPDTDIARKAISERGYYVLNDMAEGSNLISTFQTRAHLEGLASDAFEIARIVPRSESGVGQSLAVLRRR</sequence>
<gene>
    <name evidence="5" type="ORF">ACFMB1_06955</name>
</gene>
<evidence type="ECO:0000256" key="1">
    <source>
        <dbReference type="ARBA" id="ARBA00022603"/>
    </source>
</evidence>
<evidence type="ECO:0000259" key="4">
    <source>
        <dbReference type="Pfam" id="PF08241"/>
    </source>
</evidence>
<organism evidence="5 6">
    <name type="scientific">Hyphococcus aureus</name>
    <dbReference type="NCBI Taxonomy" id="2666033"/>
    <lineage>
        <taxon>Bacteria</taxon>
        <taxon>Pseudomonadati</taxon>
        <taxon>Pseudomonadota</taxon>
        <taxon>Alphaproteobacteria</taxon>
        <taxon>Parvularculales</taxon>
        <taxon>Parvularculaceae</taxon>
        <taxon>Hyphococcus</taxon>
    </lineage>
</organism>
<dbReference type="PANTHER" id="PTHR43464:SF19">
    <property type="entry name" value="UBIQUINONE BIOSYNTHESIS O-METHYLTRANSFERASE, MITOCHONDRIAL"/>
    <property type="match status" value="1"/>
</dbReference>
<dbReference type="GO" id="GO:0008168">
    <property type="term" value="F:methyltransferase activity"/>
    <property type="evidence" value="ECO:0007669"/>
    <property type="project" value="UniProtKB-KW"/>
</dbReference>
<dbReference type="PANTHER" id="PTHR43464">
    <property type="entry name" value="METHYLTRANSFERASE"/>
    <property type="match status" value="1"/>
</dbReference>
<dbReference type="EC" id="2.1.-.-" evidence="5"/>
<dbReference type="Pfam" id="PF08241">
    <property type="entry name" value="Methyltransf_11"/>
    <property type="match status" value="1"/>
</dbReference>
<accession>A0ABW1KXF6</accession>
<feature type="domain" description="Methyltransferase type 11" evidence="4">
    <location>
        <begin position="93"/>
        <end position="186"/>
    </location>
</feature>
<dbReference type="InterPro" id="IPR013216">
    <property type="entry name" value="Methyltransf_11"/>
</dbReference>
<name>A0ABW1KXF6_9PROT</name>
<dbReference type="EMBL" id="JBHPON010000001">
    <property type="protein sequence ID" value="MFC6035277.1"/>
    <property type="molecule type" value="Genomic_DNA"/>
</dbReference>
<dbReference type="RefSeq" id="WP_379879398.1">
    <property type="nucleotide sequence ID" value="NZ_JBHPON010000001.1"/>
</dbReference>
<evidence type="ECO:0000256" key="3">
    <source>
        <dbReference type="ARBA" id="ARBA00022691"/>
    </source>
</evidence>
<protein>
    <submittedName>
        <fullName evidence="5">Class I SAM-dependent methyltransferase</fullName>
        <ecNumber evidence="5">2.1.-.-</ecNumber>
    </submittedName>
</protein>
<evidence type="ECO:0000313" key="6">
    <source>
        <dbReference type="Proteomes" id="UP001596116"/>
    </source>
</evidence>
<dbReference type="Gene3D" id="3.40.50.150">
    <property type="entry name" value="Vaccinia Virus protein VP39"/>
    <property type="match status" value="1"/>
</dbReference>
<keyword evidence="6" id="KW-1185">Reference proteome</keyword>
<dbReference type="SUPFAM" id="SSF53335">
    <property type="entry name" value="S-adenosyl-L-methionine-dependent methyltransferases"/>
    <property type="match status" value="1"/>
</dbReference>